<dbReference type="SUPFAM" id="SSF46689">
    <property type="entry name" value="Homeodomain-like"/>
    <property type="match status" value="1"/>
</dbReference>
<dbReference type="EnsemblMetazoa" id="tetur01g02800.1">
    <property type="protein sequence ID" value="tetur01g02800.1"/>
    <property type="gene ID" value="tetur01g02800"/>
</dbReference>
<keyword evidence="2 5" id="KW-0238">DNA-binding</keyword>
<feature type="domain" description="Homeobox" evidence="7">
    <location>
        <begin position="88"/>
        <end position="148"/>
    </location>
</feature>
<dbReference type="GO" id="GO:0000978">
    <property type="term" value="F:RNA polymerase II cis-regulatory region sequence-specific DNA binding"/>
    <property type="evidence" value="ECO:0007669"/>
    <property type="project" value="TreeGrafter"/>
</dbReference>
<dbReference type="GO" id="GO:0000981">
    <property type="term" value="F:DNA-binding transcription factor activity, RNA polymerase II-specific"/>
    <property type="evidence" value="ECO:0007669"/>
    <property type="project" value="InterPro"/>
</dbReference>
<dbReference type="Gene3D" id="1.10.10.60">
    <property type="entry name" value="Homeodomain-like"/>
    <property type="match status" value="1"/>
</dbReference>
<dbReference type="HOGENOM" id="CLU_1680170_0_0_1"/>
<dbReference type="InterPro" id="IPR017970">
    <property type="entry name" value="Homeobox_CS"/>
</dbReference>
<dbReference type="AlphaFoldDB" id="T1JQD2"/>
<sequence length="161" mass="18343">MIVQESHLYFHGNQHESSEIQLPNSTTNFHSECASPLDFTQQNITPTATSIANTTTSIENKSTNCNKLTSFGIEDLLGISSKSSKKQKKSKRVRTIFSAFQLEVLETIFRTNQYMVGRERKMLANELGLTDTQIKVWFQNRRIKSRKNTLNTCFALSNDLC</sequence>
<name>T1JQD2_TETUR</name>
<keyword evidence="9" id="KW-1185">Reference proteome</keyword>
<evidence type="ECO:0000313" key="8">
    <source>
        <dbReference type="EnsemblMetazoa" id="tetur01g02800.1"/>
    </source>
</evidence>
<dbReference type="PRINTS" id="PR00024">
    <property type="entry name" value="HOMEOBOX"/>
</dbReference>
<dbReference type="GO" id="GO:0005634">
    <property type="term" value="C:nucleus"/>
    <property type="evidence" value="ECO:0007669"/>
    <property type="project" value="UniProtKB-SubCell"/>
</dbReference>
<evidence type="ECO:0000256" key="2">
    <source>
        <dbReference type="ARBA" id="ARBA00023125"/>
    </source>
</evidence>
<dbReference type="PROSITE" id="PS00027">
    <property type="entry name" value="HOMEOBOX_1"/>
    <property type="match status" value="1"/>
</dbReference>
<dbReference type="PANTHER" id="PTHR24339:SF28">
    <property type="entry name" value="E5-RELATED"/>
    <property type="match status" value="1"/>
</dbReference>
<feature type="DNA-binding region" description="Homeobox" evidence="5">
    <location>
        <begin position="90"/>
        <end position="149"/>
    </location>
</feature>
<evidence type="ECO:0000313" key="9">
    <source>
        <dbReference type="Proteomes" id="UP000015104"/>
    </source>
</evidence>
<dbReference type="OrthoDB" id="6159439at2759"/>
<dbReference type="PANTHER" id="PTHR24339">
    <property type="entry name" value="HOMEOBOX PROTEIN EMX-RELATED"/>
    <property type="match status" value="1"/>
</dbReference>
<dbReference type="EMBL" id="CAEY01000437">
    <property type="status" value="NOT_ANNOTATED_CDS"/>
    <property type="molecule type" value="Genomic_DNA"/>
</dbReference>
<evidence type="ECO:0000256" key="4">
    <source>
        <dbReference type="ARBA" id="ARBA00023242"/>
    </source>
</evidence>
<dbReference type="eggNOG" id="KOG0843">
    <property type="taxonomic scope" value="Eukaryota"/>
</dbReference>
<gene>
    <name evidence="8" type="primary">107361389</name>
</gene>
<comment type="subcellular location">
    <subcellularLocation>
        <location evidence="1 5 6">Nucleus</location>
    </subcellularLocation>
</comment>
<proteinExistence type="predicted"/>
<dbReference type="InterPro" id="IPR009057">
    <property type="entry name" value="Homeodomain-like_sf"/>
</dbReference>
<keyword evidence="4 5" id="KW-0539">Nucleus</keyword>
<dbReference type="SMART" id="SM00389">
    <property type="entry name" value="HOX"/>
    <property type="match status" value="1"/>
</dbReference>
<dbReference type="PROSITE" id="PS50071">
    <property type="entry name" value="HOMEOBOX_2"/>
    <property type="match status" value="1"/>
</dbReference>
<dbReference type="Pfam" id="PF00046">
    <property type="entry name" value="Homeodomain"/>
    <property type="match status" value="1"/>
</dbReference>
<dbReference type="InterPro" id="IPR020479">
    <property type="entry name" value="HD_metazoa"/>
</dbReference>
<keyword evidence="3 5" id="KW-0371">Homeobox</keyword>
<dbReference type="Proteomes" id="UP000015104">
    <property type="component" value="Unassembled WGS sequence"/>
</dbReference>
<dbReference type="KEGG" id="tut:107361389"/>
<organism evidence="8 9">
    <name type="scientific">Tetranychus urticae</name>
    <name type="common">Two-spotted spider mite</name>
    <dbReference type="NCBI Taxonomy" id="32264"/>
    <lineage>
        <taxon>Eukaryota</taxon>
        <taxon>Metazoa</taxon>
        <taxon>Ecdysozoa</taxon>
        <taxon>Arthropoda</taxon>
        <taxon>Chelicerata</taxon>
        <taxon>Arachnida</taxon>
        <taxon>Acari</taxon>
        <taxon>Acariformes</taxon>
        <taxon>Trombidiformes</taxon>
        <taxon>Prostigmata</taxon>
        <taxon>Eleutherengona</taxon>
        <taxon>Raphignathae</taxon>
        <taxon>Tetranychoidea</taxon>
        <taxon>Tetranychidae</taxon>
        <taxon>Tetranychus</taxon>
    </lineage>
</organism>
<evidence type="ECO:0000259" key="7">
    <source>
        <dbReference type="PROSITE" id="PS50071"/>
    </source>
</evidence>
<dbReference type="CDD" id="cd00086">
    <property type="entry name" value="homeodomain"/>
    <property type="match status" value="1"/>
</dbReference>
<accession>T1JQD2</accession>
<dbReference type="InterPro" id="IPR001356">
    <property type="entry name" value="HD"/>
</dbReference>
<dbReference type="PRINTS" id="PR00031">
    <property type="entry name" value="HTHREPRESSR"/>
</dbReference>
<evidence type="ECO:0000256" key="3">
    <source>
        <dbReference type="ARBA" id="ARBA00023155"/>
    </source>
</evidence>
<evidence type="ECO:0000256" key="1">
    <source>
        <dbReference type="ARBA" id="ARBA00004123"/>
    </source>
</evidence>
<dbReference type="InterPro" id="IPR000047">
    <property type="entry name" value="HTH_motif"/>
</dbReference>
<dbReference type="InterPro" id="IPR050877">
    <property type="entry name" value="EMX-VAX-Noto_Homeobox_TFs"/>
</dbReference>
<reference evidence="9" key="1">
    <citation type="submission" date="2011-08" db="EMBL/GenBank/DDBJ databases">
        <authorList>
            <person name="Rombauts S."/>
        </authorList>
    </citation>
    <scope>NUCLEOTIDE SEQUENCE</scope>
    <source>
        <strain evidence="9">London</strain>
    </source>
</reference>
<evidence type="ECO:0000256" key="5">
    <source>
        <dbReference type="PROSITE-ProRule" id="PRU00108"/>
    </source>
</evidence>
<protein>
    <recommendedName>
        <fullName evidence="7">Homeobox domain-containing protein</fullName>
    </recommendedName>
</protein>
<reference evidence="8" key="2">
    <citation type="submission" date="2015-06" db="UniProtKB">
        <authorList>
            <consortium name="EnsemblMetazoa"/>
        </authorList>
    </citation>
    <scope>IDENTIFICATION</scope>
</reference>
<evidence type="ECO:0000256" key="6">
    <source>
        <dbReference type="RuleBase" id="RU000682"/>
    </source>
</evidence>